<dbReference type="Pfam" id="PF13392">
    <property type="entry name" value="HNH_3"/>
    <property type="match status" value="1"/>
</dbReference>
<feature type="domain" description="HNH nuclease" evidence="1">
    <location>
        <begin position="54"/>
        <end position="96"/>
    </location>
</feature>
<dbReference type="Proteomes" id="UP000651852">
    <property type="component" value="Unassembled WGS sequence"/>
</dbReference>
<evidence type="ECO:0000313" key="3">
    <source>
        <dbReference type="Proteomes" id="UP000651852"/>
    </source>
</evidence>
<proteinExistence type="predicted"/>
<dbReference type="Gene3D" id="3.90.75.20">
    <property type="match status" value="1"/>
</dbReference>
<accession>A0ABR7ATU2</accession>
<protein>
    <submittedName>
        <fullName evidence="2">HNH endonuclease</fullName>
    </submittedName>
</protein>
<dbReference type="EMBL" id="JACONW010000002">
    <property type="protein sequence ID" value="MBC3948337.1"/>
    <property type="molecule type" value="Genomic_DNA"/>
</dbReference>
<comment type="caution">
    <text evidence="2">The sequence shown here is derived from an EMBL/GenBank/DDBJ whole genome shotgun (WGS) entry which is preliminary data.</text>
</comment>
<keyword evidence="3" id="KW-1185">Reference proteome</keyword>
<dbReference type="SUPFAM" id="SSF54060">
    <property type="entry name" value="His-Me finger endonucleases"/>
    <property type="match status" value="1"/>
</dbReference>
<organism evidence="2 3">
    <name type="scientific">Pseudomonas folii</name>
    <dbReference type="NCBI Taxonomy" id="2762593"/>
    <lineage>
        <taxon>Bacteria</taxon>
        <taxon>Pseudomonadati</taxon>
        <taxon>Pseudomonadota</taxon>
        <taxon>Gammaproteobacteria</taxon>
        <taxon>Pseudomonadales</taxon>
        <taxon>Pseudomonadaceae</taxon>
        <taxon>Pseudomonas</taxon>
    </lineage>
</organism>
<keyword evidence="2" id="KW-0255">Endonuclease</keyword>
<dbReference type="InterPro" id="IPR044925">
    <property type="entry name" value="His-Me_finger_sf"/>
</dbReference>
<sequence length="173" mass="19647">MVTAETVKEALRYSPVVGVFEWRKAGRRVRVGGLAGAVVKSTGYVRIVLAGKPYPAHRLAWLYMTGEWPAQDIDHIDGDRSNNAWNNLREANANTNGWNKKVLKTNKAGIKGLTQHKETGRWQARFEANSVVWSAMFATKSEAEKEMRAKREEIHGEFANHGQHRFEQEENKD</sequence>
<reference evidence="2 3" key="1">
    <citation type="submission" date="2020-08" db="EMBL/GenBank/DDBJ databases">
        <title>Putative novel bacterial strains isolated from necrotic wheat leaf tissues caused by Xanthomonas translucens.</title>
        <authorList>
            <person name="Tambong J.T."/>
        </authorList>
    </citation>
    <scope>NUCLEOTIDE SEQUENCE [LARGE SCALE GENOMIC DNA]</scope>
    <source>
        <strain evidence="2 3">DOAB 1069</strain>
    </source>
</reference>
<keyword evidence="2" id="KW-0540">Nuclease</keyword>
<name>A0ABR7ATU2_9PSED</name>
<evidence type="ECO:0000259" key="1">
    <source>
        <dbReference type="Pfam" id="PF13392"/>
    </source>
</evidence>
<keyword evidence="2" id="KW-0378">Hydrolase</keyword>
<gene>
    <name evidence="2" type="ORF">H8S59_00930</name>
</gene>
<dbReference type="InterPro" id="IPR003615">
    <property type="entry name" value="HNH_nuc"/>
</dbReference>
<dbReference type="RefSeq" id="WP_187520134.1">
    <property type="nucleotide sequence ID" value="NZ_JACONW010000002.1"/>
</dbReference>
<evidence type="ECO:0000313" key="2">
    <source>
        <dbReference type="EMBL" id="MBC3948337.1"/>
    </source>
</evidence>
<dbReference type="GO" id="GO:0004519">
    <property type="term" value="F:endonuclease activity"/>
    <property type="evidence" value="ECO:0007669"/>
    <property type="project" value="UniProtKB-KW"/>
</dbReference>